<keyword evidence="4" id="KW-0067">ATP-binding</keyword>
<evidence type="ECO:0000259" key="3">
    <source>
        <dbReference type="Pfam" id="PF13635"/>
    </source>
</evidence>
<evidence type="ECO:0000313" key="4">
    <source>
        <dbReference type="EMBL" id="KAA8824951.1"/>
    </source>
</evidence>
<sequence length="447" mass="49761">MAEGRGARTERNYIARPDMLNRLLGHRDTPDIKVIIGVRRCGKSTALTMLSDALELDGVPRTNIFYKRFDAFDIPLDYSAADLHEELMQAASGLDDSVPFYVMLDEIQDVPGWEKVVRRLHTRERTDVYITGSNANLLSGDLATYLTGRYIEIPAFPLSFREYLDFSKALPSGEKSKTDGTGTEGAEAGQPRAEQPKTRDELLAEYLLVGGMPGLFALRTRTVETIGAELRDIYQSILFKDVAQRYDIRDLEGLERLSRFLFSTSGSLFSARNVANTLSSVGHRISVGAVSSQADALRRAMLVYRADQEGMQGKTVLRPQSKYYPVDNGFRSLVTGFSPRDIGARLECAIYMELIRRGYTVSIGTNGKAEIDFIARKVTARGTEQQYIQVTASLLDETTRAREFAPLLSVTDAFPRVIITLDPYSAGITKEGITVITAPDWLTQSEY</sequence>
<dbReference type="PANTHER" id="PTHR33295:SF20">
    <property type="entry name" value="ATPASE"/>
    <property type="match status" value="1"/>
</dbReference>
<dbReference type="Proteomes" id="UP000326251">
    <property type="component" value="Unassembled WGS sequence"/>
</dbReference>
<feature type="region of interest" description="Disordered" evidence="1">
    <location>
        <begin position="172"/>
        <end position="196"/>
    </location>
</feature>
<gene>
    <name evidence="4" type="ORF">EMO92_07770</name>
</gene>
<dbReference type="InterPro" id="IPR027417">
    <property type="entry name" value="P-loop_NTPase"/>
</dbReference>
<dbReference type="AlphaFoldDB" id="A0A5J5E6X3"/>
<evidence type="ECO:0000313" key="5">
    <source>
        <dbReference type="Proteomes" id="UP000326251"/>
    </source>
</evidence>
<dbReference type="InterPro" id="IPR025420">
    <property type="entry name" value="DUF4143"/>
</dbReference>
<dbReference type="EMBL" id="RZUG01000014">
    <property type="protein sequence ID" value="KAA8824951.1"/>
    <property type="molecule type" value="Genomic_DNA"/>
</dbReference>
<proteinExistence type="predicted"/>
<dbReference type="InterPro" id="IPR041682">
    <property type="entry name" value="AAA_14"/>
</dbReference>
<dbReference type="GO" id="GO:0005524">
    <property type="term" value="F:ATP binding"/>
    <property type="evidence" value="ECO:0007669"/>
    <property type="project" value="UniProtKB-KW"/>
</dbReference>
<protein>
    <submittedName>
        <fullName evidence="4">ATP-binding protein</fullName>
    </submittedName>
</protein>
<dbReference type="Pfam" id="PF13173">
    <property type="entry name" value="AAA_14"/>
    <property type="match status" value="1"/>
</dbReference>
<dbReference type="Pfam" id="PF13635">
    <property type="entry name" value="DUF4143"/>
    <property type="match status" value="1"/>
</dbReference>
<reference evidence="4 5" key="1">
    <citation type="journal article" date="2019" name="Syst. Appl. Microbiol.">
        <title>Characterization of Bifidobacterium species in feaces of the Egyptian fruit bat: Description of B. vespertilionis sp. nov. and B. rousetti sp. nov.</title>
        <authorList>
            <person name="Modesto M."/>
            <person name="Satti M."/>
            <person name="Watanabe K."/>
            <person name="Puglisi E."/>
            <person name="Morelli L."/>
            <person name="Huang C.-H."/>
            <person name="Liou J.-S."/>
            <person name="Miyashita M."/>
            <person name="Tamura T."/>
            <person name="Saito S."/>
            <person name="Mori K."/>
            <person name="Huang L."/>
            <person name="Sciavilla P."/>
            <person name="Sandri C."/>
            <person name="Spiezio C."/>
            <person name="Vitali F."/>
            <person name="Cavalieri D."/>
            <person name="Perpetuini G."/>
            <person name="Tofalo R."/>
            <person name="Bonetti A."/>
            <person name="Arita M."/>
            <person name="Mattarelli P."/>
        </authorList>
    </citation>
    <scope>NUCLEOTIDE SEQUENCE [LARGE SCALE GENOMIC DNA]</scope>
    <source>
        <strain evidence="4 5">RST19</strain>
    </source>
</reference>
<accession>A0A5J5E6X3</accession>
<organism evidence="4 5">
    <name type="scientific">Bifidobacterium reuteri</name>
    <dbReference type="NCBI Taxonomy" id="983706"/>
    <lineage>
        <taxon>Bacteria</taxon>
        <taxon>Bacillati</taxon>
        <taxon>Actinomycetota</taxon>
        <taxon>Actinomycetes</taxon>
        <taxon>Bifidobacteriales</taxon>
        <taxon>Bifidobacteriaceae</taxon>
        <taxon>Bifidobacterium</taxon>
    </lineage>
</organism>
<dbReference type="SUPFAM" id="SSF52540">
    <property type="entry name" value="P-loop containing nucleoside triphosphate hydrolases"/>
    <property type="match status" value="1"/>
</dbReference>
<feature type="domain" description="AAA" evidence="2">
    <location>
        <begin position="31"/>
        <end position="164"/>
    </location>
</feature>
<dbReference type="PANTHER" id="PTHR33295">
    <property type="entry name" value="ATPASE"/>
    <property type="match status" value="1"/>
</dbReference>
<name>A0A5J5E6X3_9BIFI</name>
<feature type="compositionally biased region" description="Low complexity" evidence="1">
    <location>
        <begin position="180"/>
        <end position="189"/>
    </location>
</feature>
<evidence type="ECO:0000256" key="1">
    <source>
        <dbReference type="SAM" id="MobiDB-lite"/>
    </source>
</evidence>
<keyword evidence="4" id="KW-0547">Nucleotide-binding</keyword>
<evidence type="ECO:0000259" key="2">
    <source>
        <dbReference type="Pfam" id="PF13173"/>
    </source>
</evidence>
<feature type="domain" description="DUF4143" evidence="3">
    <location>
        <begin position="240"/>
        <end position="377"/>
    </location>
</feature>
<comment type="caution">
    <text evidence="4">The sequence shown here is derived from an EMBL/GenBank/DDBJ whole genome shotgun (WGS) entry which is preliminary data.</text>
</comment>